<feature type="compositionally biased region" description="Low complexity" evidence="1">
    <location>
        <begin position="94"/>
        <end position="106"/>
    </location>
</feature>
<accession>A0A067ML47</accession>
<keyword evidence="3" id="KW-1185">Reference proteome</keyword>
<proteinExistence type="predicted"/>
<name>A0A067ML47_BOTB1</name>
<dbReference type="EMBL" id="KL198032">
    <property type="protein sequence ID" value="KDQ15435.1"/>
    <property type="molecule type" value="Genomic_DNA"/>
</dbReference>
<reference evidence="3" key="1">
    <citation type="journal article" date="2014" name="Proc. Natl. Acad. Sci. U.S.A.">
        <title>Extensive sampling of basidiomycete genomes demonstrates inadequacy of the white-rot/brown-rot paradigm for wood decay fungi.</title>
        <authorList>
            <person name="Riley R."/>
            <person name="Salamov A.A."/>
            <person name="Brown D.W."/>
            <person name="Nagy L.G."/>
            <person name="Floudas D."/>
            <person name="Held B.W."/>
            <person name="Levasseur A."/>
            <person name="Lombard V."/>
            <person name="Morin E."/>
            <person name="Otillar R."/>
            <person name="Lindquist E.A."/>
            <person name="Sun H."/>
            <person name="LaButti K.M."/>
            <person name="Schmutz J."/>
            <person name="Jabbour D."/>
            <person name="Luo H."/>
            <person name="Baker S.E."/>
            <person name="Pisabarro A.G."/>
            <person name="Walton J.D."/>
            <person name="Blanchette R.A."/>
            <person name="Henrissat B."/>
            <person name="Martin F."/>
            <person name="Cullen D."/>
            <person name="Hibbett D.S."/>
            <person name="Grigoriev I.V."/>
        </authorList>
    </citation>
    <scope>NUCLEOTIDE SEQUENCE [LARGE SCALE GENOMIC DNA]</scope>
    <source>
        <strain evidence="3">FD-172 SS1</strain>
    </source>
</reference>
<evidence type="ECO:0000256" key="1">
    <source>
        <dbReference type="SAM" id="MobiDB-lite"/>
    </source>
</evidence>
<feature type="region of interest" description="Disordered" evidence="1">
    <location>
        <begin position="66"/>
        <end position="125"/>
    </location>
</feature>
<protein>
    <submittedName>
        <fullName evidence="2">Uncharacterized protein</fullName>
    </submittedName>
</protein>
<evidence type="ECO:0000313" key="3">
    <source>
        <dbReference type="Proteomes" id="UP000027195"/>
    </source>
</evidence>
<dbReference type="AlphaFoldDB" id="A0A067ML47"/>
<evidence type="ECO:0000313" key="2">
    <source>
        <dbReference type="EMBL" id="KDQ15435.1"/>
    </source>
</evidence>
<organism evidence="2 3">
    <name type="scientific">Botryobasidium botryosum (strain FD-172 SS1)</name>
    <dbReference type="NCBI Taxonomy" id="930990"/>
    <lineage>
        <taxon>Eukaryota</taxon>
        <taxon>Fungi</taxon>
        <taxon>Dikarya</taxon>
        <taxon>Basidiomycota</taxon>
        <taxon>Agaricomycotina</taxon>
        <taxon>Agaricomycetes</taxon>
        <taxon>Cantharellales</taxon>
        <taxon>Botryobasidiaceae</taxon>
        <taxon>Botryobasidium</taxon>
    </lineage>
</organism>
<gene>
    <name evidence="2" type="ORF">BOTBODRAFT_173920</name>
</gene>
<dbReference type="STRING" id="930990.A0A067ML47"/>
<feature type="compositionally biased region" description="Low complexity" evidence="1">
    <location>
        <begin position="66"/>
        <end position="87"/>
    </location>
</feature>
<sequence length="507" mass="54860">MCIFKDVKTHVDALLIADLTWVAPGGSPSLTPPLRSLINAFFSVIPMDLLAEAIATNGKKCAPATAPLKGGPGAPAAPSTTSHPSAAKPKKPTFTKAAKAASASTPGVNPPKFNPSPKVASPMRSKAKDPLSAAFKPLTPIVPEAQASGIAVVEHINHMLTPSHFQLKGCTWLPFGNFIVTPHLSEDVAKLPEVLPRILLDMFKVEFRHLTFDMTSFVVIYNLLLGPPGGWANPSAIALALMAQNNILKLLPASPGRWLANPGCHKGATASLRLSLSPLIKAAIICSGSLFFDGCPHPVCAFTAAKTKPNQCRQCWQLGHSEAWCCQTNPVCGTCTQGHPPHHHHAVAPNAFRHIPSDFRTPSIPFPCPVFSSIPAFRLPFSSPLPRWPSYHFRRRSLSDPRFPTSYVMHYVTAFPQASRTSRRPLAVGPLLRPRSRPPSFLEHRHRRFRSASGRALPPLPVIREVDDDVECMLQRARITSPAGYVPISASAMDLPCVSILSVLSFM</sequence>
<dbReference type="Proteomes" id="UP000027195">
    <property type="component" value="Unassembled WGS sequence"/>
</dbReference>
<dbReference type="HOGENOM" id="CLU_537452_0_0_1"/>
<dbReference type="InParanoid" id="A0A067ML47"/>